<proteinExistence type="predicted"/>
<evidence type="ECO:0000313" key="2">
    <source>
        <dbReference type="EMBL" id="APL99141.1"/>
    </source>
</evidence>
<evidence type="ECO:0000313" key="3">
    <source>
        <dbReference type="Proteomes" id="UP000240508"/>
    </source>
</evidence>
<dbReference type="GeneID" id="54984349"/>
<keyword evidence="3" id="KW-1185">Reference proteome</keyword>
<dbReference type="KEGG" id="vg:54984349"/>
<dbReference type="Proteomes" id="UP000240508">
    <property type="component" value="Segment"/>
</dbReference>
<dbReference type="Pfam" id="PF23984">
    <property type="entry name" value="DUF7307"/>
    <property type="match status" value="1"/>
</dbReference>
<sequence>MSNDPNASYLDYVQPPASSGGELSQLQSLAEQQASAAARVAELEAQLNKAREEYRDLAERQVPELMDQIGMAEFKTATGLKIKIDETIRASIPKAKAPLAFAWLKANGHAAMIKRVVQVAFGKGEDERADELREKLAGEFNVEDNASVHPSTLAAFVREKLRDGEEVPLDLFGVHRQRVSKIET</sequence>
<dbReference type="RefSeq" id="YP_009794097.1">
    <property type="nucleotide sequence ID" value="NC_047879.1"/>
</dbReference>
<feature type="compositionally biased region" description="Low complexity" evidence="1">
    <location>
        <begin position="18"/>
        <end position="28"/>
    </location>
</feature>
<accession>A0A2D0WB67</accession>
<name>A0A2D0WB67_9CAUD</name>
<dbReference type="InterPro" id="IPR055731">
    <property type="entry name" value="Pam3_gp33-like"/>
</dbReference>
<feature type="region of interest" description="Disordered" evidence="1">
    <location>
        <begin position="1"/>
        <end position="28"/>
    </location>
</feature>
<protein>
    <submittedName>
        <fullName evidence="2">Uncharacterized protein</fullName>
    </submittedName>
</protein>
<dbReference type="EMBL" id="KY000218">
    <property type="protein sequence ID" value="APL99141.1"/>
    <property type="molecule type" value="Genomic_DNA"/>
</dbReference>
<organism evidence="2 3">
    <name type="scientific">Bordetella phage MW2</name>
    <dbReference type="NCBI Taxonomy" id="1916126"/>
    <lineage>
        <taxon>Viruses</taxon>
        <taxon>Duplodnaviria</taxon>
        <taxon>Heunggongvirae</taxon>
        <taxon>Uroviricota</taxon>
        <taxon>Caudoviricetes</taxon>
        <taxon>Mesyanzhinovviridae</taxon>
        <taxon>Rabinowitzvirinae</taxon>
        <taxon>Vojvodinavirus</taxon>
        <taxon>Vojvodinavirus MW2</taxon>
        <taxon>Bordetella virus MW2</taxon>
    </lineage>
</organism>
<evidence type="ECO:0000256" key="1">
    <source>
        <dbReference type="SAM" id="MobiDB-lite"/>
    </source>
</evidence>
<reference evidence="2 3" key="1">
    <citation type="submission" date="2016-10" db="EMBL/GenBank/DDBJ databases">
        <title>Properties of three new Bordetella phage species from family Siphoviridae.</title>
        <authorList>
            <person name="Knezevic P."/>
            <person name="Petrovic Fabijan A."/>
            <person name="Doffkay Z."/>
            <person name="Rakhely G."/>
        </authorList>
    </citation>
    <scope>NUCLEOTIDE SEQUENCE [LARGE SCALE GENOMIC DNA]</scope>
</reference>